<dbReference type="Proteomes" id="UP000294543">
    <property type="component" value="Unassembled WGS sequence"/>
</dbReference>
<dbReference type="OrthoDB" id="3538028at2"/>
<organism evidence="2 3">
    <name type="scientific">Nonomuraea diastatica</name>
    <dbReference type="NCBI Taxonomy" id="1848329"/>
    <lineage>
        <taxon>Bacteria</taxon>
        <taxon>Bacillati</taxon>
        <taxon>Actinomycetota</taxon>
        <taxon>Actinomycetes</taxon>
        <taxon>Streptosporangiales</taxon>
        <taxon>Streptosporangiaceae</taxon>
        <taxon>Nonomuraea</taxon>
    </lineage>
</organism>
<gene>
    <name evidence="2" type="ORF">E1294_46375</name>
</gene>
<name>A0A4R4VXY7_9ACTN</name>
<dbReference type="InterPro" id="IPR005183">
    <property type="entry name" value="DUF305_CopM-like"/>
</dbReference>
<dbReference type="Pfam" id="PF03713">
    <property type="entry name" value="DUF305"/>
    <property type="match status" value="1"/>
</dbReference>
<evidence type="ECO:0000313" key="2">
    <source>
        <dbReference type="EMBL" id="TDD10321.1"/>
    </source>
</evidence>
<dbReference type="InterPro" id="IPR012347">
    <property type="entry name" value="Ferritin-like"/>
</dbReference>
<evidence type="ECO:0000259" key="1">
    <source>
        <dbReference type="Pfam" id="PF03713"/>
    </source>
</evidence>
<sequence length="199" mass="21248">MSLARAGRHRPGPAEVVRVSRVLRFLLPAVLLLGCSAAPAPALAPASSGAFTTTDVAWLHLAEALHTRALPLLDLARDRAADRPLAGLAARLGTEHESGRGRLRALLAEARVTGENPHVRHDMPGMPTAADLTALSGLRDDAFDRRFVTLLRAYLKQLALVAKGEQSAGGARQVRELASAMRRDHTADLAELDRIAGRT</sequence>
<dbReference type="PROSITE" id="PS51257">
    <property type="entry name" value="PROKAR_LIPOPROTEIN"/>
    <property type="match status" value="1"/>
</dbReference>
<comment type="caution">
    <text evidence="2">The sequence shown here is derived from an EMBL/GenBank/DDBJ whole genome shotgun (WGS) entry which is preliminary data.</text>
</comment>
<dbReference type="EMBL" id="SMKP01000233">
    <property type="protein sequence ID" value="TDD10321.1"/>
    <property type="molecule type" value="Genomic_DNA"/>
</dbReference>
<feature type="domain" description="DUF305" evidence="1">
    <location>
        <begin position="64"/>
        <end position="194"/>
    </location>
</feature>
<accession>A0A4R4VXY7</accession>
<protein>
    <submittedName>
        <fullName evidence="2">DUF305 domain-containing protein</fullName>
    </submittedName>
</protein>
<reference evidence="2 3" key="1">
    <citation type="submission" date="2019-03" db="EMBL/GenBank/DDBJ databases">
        <title>Draft genome sequences of novel Actinobacteria.</title>
        <authorList>
            <person name="Sahin N."/>
            <person name="Ay H."/>
            <person name="Saygin H."/>
        </authorList>
    </citation>
    <scope>NUCLEOTIDE SEQUENCE [LARGE SCALE GENOMIC DNA]</scope>
    <source>
        <strain evidence="2 3">KC712</strain>
    </source>
</reference>
<proteinExistence type="predicted"/>
<evidence type="ECO:0000313" key="3">
    <source>
        <dbReference type="Proteomes" id="UP000294543"/>
    </source>
</evidence>
<keyword evidence="3" id="KW-1185">Reference proteome</keyword>
<dbReference type="AlphaFoldDB" id="A0A4R4VXY7"/>
<dbReference type="Gene3D" id="1.20.1260.10">
    <property type="match status" value="1"/>
</dbReference>